<comment type="subunit">
    <text evidence="15">Homodimer.</text>
</comment>
<keyword evidence="5 15" id="KW-0479">Metal-binding</keyword>
<dbReference type="eggNOG" id="COG0129">
    <property type="taxonomic scope" value="Bacteria"/>
</dbReference>
<keyword evidence="9 15" id="KW-0456">Lyase</keyword>
<dbReference type="PANTHER" id="PTHR43661:SF3">
    <property type="entry name" value="D-XYLONATE DEHYDRATASE YAGF-RELATED"/>
    <property type="match status" value="1"/>
</dbReference>
<comment type="pathway">
    <text evidence="12 15">Amino-acid biosynthesis; L-valine biosynthesis; L-valine from pyruvate: step 3/4.</text>
</comment>
<dbReference type="PANTHER" id="PTHR43661">
    <property type="entry name" value="D-XYLONATE DEHYDRATASE"/>
    <property type="match status" value="1"/>
</dbReference>
<dbReference type="NCBIfam" id="TIGR00110">
    <property type="entry name" value="ilvD"/>
    <property type="match status" value="1"/>
</dbReference>
<evidence type="ECO:0000256" key="12">
    <source>
        <dbReference type="ARBA" id="ARBA00029436"/>
    </source>
</evidence>
<dbReference type="Pfam" id="PF00920">
    <property type="entry name" value="ILVD_EDD_N"/>
    <property type="match status" value="1"/>
</dbReference>
<evidence type="ECO:0000256" key="10">
    <source>
        <dbReference type="ARBA" id="ARBA00023304"/>
    </source>
</evidence>
<sequence length="556" mass="58693">MEGNLRSQTVKCGVEKAPHRSLLRSIGLTAEEMNRPLIGIVNAKNDVVPGHIHLDTIADAVKAGVRLAGGTPLAFPTIAVCDGIAMNHTGMKYSLASRELIADSIEVMTMAHGFDALVFIPNCDKVVPGMLMAAARLNIPSIFVSGGPMLAGRFQGKKVNLNTVFEGVGQYNTGKMTMEELEELEKNACPTCGSCSGMFTANSMNCLTEVLGMSLPGNGTIPAVYSARILLAKQTGMRIMDLLANNVRPLDMMTEGTFRNAVTVDMALGCSTNTLLHLPAIAHEAGVELNLDMVNEISAKTPHLCKLAPAGEHHIEDLYEAGGIPAVMKSLLEAGLIDGDLPTVTGKTVAENVASVVNLRPDVIRPLDNPYSKTGGLAVLRGNLAPDGAVVKKGAVAPEMLVHKGPARVFDSEEQAYAAITGGRIQKGDVVVIRYEGPRGGPGMREMLSPTSTICGMGLDKDVALITDGRFSGATRGAAIGHVSPEAADGGPIAFIREGDIIAIDIPAGRLDVEVDAAELAERRKEWQPPAPKVTSGYMKRYAQNVLSASTGARMR</sequence>
<comment type="catalytic activity">
    <reaction evidence="15">
        <text>(2R,3R)-2,3-dihydroxy-3-methylpentanoate = (S)-3-methyl-2-oxopentanoate + H2O</text>
        <dbReference type="Rhea" id="RHEA:27694"/>
        <dbReference type="ChEBI" id="CHEBI:15377"/>
        <dbReference type="ChEBI" id="CHEBI:35146"/>
        <dbReference type="ChEBI" id="CHEBI:49258"/>
        <dbReference type="EC" id="4.2.1.9"/>
    </reaction>
</comment>
<dbReference type="GO" id="GO:0009097">
    <property type="term" value="P:isoleucine biosynthetic process"/>
    <property type="evidence" value="ECO:0007669"/>
    <property type="project" value="UniProtKB-UniRule"/>
</dbReference>
<dbReference type="NCBIfam" id="NF002068">
    <property type="entry name" value="PRK00911.1"/>
    <property type="match status" value="1"/>
</dbReference>
<dbReference type="PROSITE" id="PS00886">
    <property type="entry name" value="ILVD_EDD_1"/>
    <property type="match status" value="1"/>
</dbReference>
<feature type="domain" description="Dihydroxy-acid/6-phosphogluconate dehydratase C-terminal" evidence="17">
    <location>
        <begin position="362"/>
        <end position="553"/>
    </location>
</feature>
<dbReference type="AlphaFoldDB" id="B0TCQ7"/>
<dbReference type="InterPro" id="IPR037237">
    <property type="entry name" value="IlvD/EDD_N"/>
</dbReference>
<evidence type="ECO:0000256" key="1">
    <source>
        <dbReference type="ARBA" id="ARBA00001946"/>
    </source>
</evidence>
<dbReference type="GO" id="GO:0000287">
    <property type="term" value="F:magnesium ion binding"/>
    <property type="evidence" value="ECO:0007669"/>
    <property type="project" value="UniProtKB-UniRule"/>
</dbReference>
<accession>B0TCQ7</accession>
<feature type="binding site" description="via carbamate group" evidence="15">
    <location>
        <position position="125"/>
    </location>
    <ligand>
        <name>Mg(2+)</name>
        <dbReference type="ChEBI" id="CHEBI:18420"/>
    </ligand>
</feature>
<dbReference type="UniPathway" id="UPA00047">
    <property type="reaction ID" value="UER00057"/>
</dbReference>
<dbReference type="Pfam" id="PF24877">
    <property type="entry name" value="ILV_EDD_C"/>
    <property type="match status" value="1"/>
</dbReference>
<feature type="binding site" evidence="15">
    <location>
        <position position="446"/>
    </location>
    <ligand>
        <name>Mg(2+)</name>
        <dbReference type="ChEBI" id="CHEBI:18420"/>
    </ligand>
</feature>
<evidence type="ECO:0000256" key="5">
    <source>
        <dbReference type="ARBA" id="ARBA00022723"/>
    </source>
</evidence>
<dbReference type="EC" id="4.2.1.9" evidence="14 15"/>
<feature type="binding site" evidence="15">
    <location>
        <position position="82"/>
    </location>
    <ligand>
        <name>Mg(2+)</name>
        <dbReference type="ChEBI" id="CHEBI:18420"/>
    </ligand>
</feature>
<comment type="pathway">
    <text evidence="13 15">Amino-acid biosynthesis; L-isoleucine biosynthesis; L-isoleucine from 2-oxobutanoate: step 3/4.</text>
</comment>
<dbReference type="SUPFAM" id="SSF143975">
    <property type="entry name" value="IlvD/EDD N-terminal domain-like"/>
    <property type="match status" value="1"/>
</dbReference>
<keyword evidence="7 15" id="KW-0408">Iron</keyword>
<reference evidence="18 19" key="1">
    <citation type="journal article" date="2008" name="J. Bacteriol.">
        <title>The genome of Heliobacterium modesticaldum, a phototrophic representative of the Firmicutes containing the simplest photosynthetic apparatus.</title>
        <authorList>
            <person name="Sattley W.M."/>
            <person name="Madigan M.T."/>
            <person name="Swingley W.D."/>
            <person name="Cheung P.C."/>
            <person name="Clocksin K.M."/>
            <person name="Conrad A.L."/>
            <person name="Dejesa L.C."/>
            <person name="Honchak B.M."/>
            <person name="Jung D.O."/>
            <person name="Karbach L.E."/>
            <person name="Kurdoglu A."/>
            <person name="Lahiri S."/>
            <person name="Mastrian S.D."/>
            <person name="Page L.E."/>
            <person name="Taylor H.L."/>
            <person name="Wang Z.T."/>
            <person name="Raymond J."/>
            <person name="Chen M."/>
            <person name="Blankenship R.E."/>
            <person name="Touchman J.W."/>
        </authorList>
    </citation>
    <scope>NUCLEOTIDE SEQUENCE [LARGE SCALE GENOMIC DNA]</scope>
    <source>
        <strain evidence="19">ATCC 51547 / Ice1</strain>
    </source>
</reference>
<dbReference type="InterPro" id="IPR004404">
    <property type="entry name" value="DihydroxyA_deHydtase"/>
</dbReference>
<name>B0TCQ7_HELMI</name>
<comment type="similarity">
    <text evidence="2 15">Belongs to the IlvD/Edd family.</text>
</comment>
<evidence type="ECO:0000259" key="17">
    <source>
        <dbReference type="Pfam" id="PF24877"/>
    </source>
</evidence>
<evidence type="ECO:0000256" key="9">
    <source>
        <dbReference type="ARBA" id="ARBA00023239"/>
    </source>
</evidence>
<dbReference type="PROSITE" id="PS00887">
    <property type="entry name" value="ILVD_EDD_2"/>
    <property type="match status" value="1"/>
</dbReference>
<dbReference type="InterPro" id="IPR042096">
    <property type="entry name" value="Dihydro-acid_dehy_C"/>
</dbReference>
<evidence type="ECO:0000256" key="11">
    <source>
        <dbReference type="ARBA" id="ARBA00029304"/>
    </source>
</evidence>
<feature type="modified residue" description="N6-carboxylysine" evidence="15">
    <location>
        <position position="125"/>
    </location>
</feature>
<keyword evidence="8 15" id="KW-0411">Iron-sulfur</keyword>
<evidence type="ECO:0000256" key="15">
    <source>
        <dbReference type="HAMAP-Rule" id="MF_00012"/>
    </source>
</evidence>
<dbReference type="HAMAP" id="MF_00012">
    <property type="entry name" value="IlvD"/>
    <property type="match status" value="1"/>
</dbReference>
<keyword evidence="10 15" id="KW-0100">Branched-chain amino acid biosynthesis</keyword>
<keyword evidence="6 15" id="KW-0460">Magnesium</keyword>
<dbReference type="EMBL" id="CP000930">
    <property type="protein sequence ID" value="ABZ84083.1"/>
    <property type="molecule type" value="Genomic_DNA"/>
</dbReference>
<dbReference type="InterPro" id="IPR000581">
    <property type="entry name" value="ILV_EDD_N"/>
</dbReference>
<dbReference type="SUPFAM" id="SSF52016">
    <property type="entry name" value="LeuD/IlvD-like"/>
    <property type="match status" value="1"/>
</dbReference>
<evidence type="ECO:0000256" key="2">
    <source>
        <dbReference type="ARBA" id="ARBA00006486"/>
    </source>
</evidence>
<gene>
    <name evidence="15 18" type="primary">ilvD</name>
    <name evidence="18" type="ORF">HM1_1511</name>
</gene>
<evidence type="ECO:0000256" key="13">
    <source>
        <dbReference type="ARBA" id="ARBA00029437"/>
    </source>
</evidence>
<dbReference type="GO" id="GO:0051537">
    <property type="term" value="F:2 iron, 2 sulfur cluster binding"/>
    <property type="evidence" value="ECO:0007669"/>
    <property type="project" value="UniProtKB-UniRule"/>
</dbReference>
<dbReference type="UniPathway" id="UPA00049">
    <property type="reaction ID" value="UER00061"/>
</dbReference>
<dbReference type="InterPro" id="IPR020558">
    <property type="entry name" value="DiOHA_6PGluconate_deHydtase_CS"/>
</dbReference>
<comment type="cofactor">
    <cofactor evidence="15">
        <name>[2Fe-2S] cluster</name>
        <dbReference type="ChEBI" id="CHEBI:190135"/>
    </cofactor>
    <text evidence="15">Binds 1 [2Fe-2S] cluster per subunit. This cluster acts as a Lewis acid cofactor.</text>
</comment>
<evidence type="ECO:0000313" key="19">
    <source>
        <dbReference type="Proteomes" id="UP000008550"/>
    </source>
</evidence>
<dbReference type="KEGG" id="hmo:HM1_1511"/>
<dbReference type="FunFam" id="3.50.30.80:FF:000001">
    <property type="entry name" value="Dihydroxy-acid dehydratase"/>
    <property type="match status" value="1"/>
</dbReference>
<feature type="domain" description="Dihydroxy-acid/6-phosphogluconate dehydratase N-terminal" evidence="16">
    <location>
        <begin position="35"/>
        <end position="352"/>
    </location>
</feature>
<evidence type="ECO:0000256" key="3">
    <source>
        <dbReference type="ARBA" id="ARBA00022605"/>
    </source>
</evidence>
<evidence type="ECO:0000256" key="7">
    <source>
        <dbReference type="ARBA" id="ARBA00023004"/>
    </source>
</evidence>
<dbReference type="Gene3D" id="3.50.30.80">
    <property type="entry name" value="IlvD/EDD C-terminal domain-like"/>
    <property type="match status" value="1"/>
</dbReference>
<proteinExistence type="inferred from homology"/>
<evidence type="ECO:0000259" key="16">
    <source>
        <dbReference type="Pfam" id="PF00920"/>
    </source>
</evidence>
<keyword evidence="4 15" id="KW-0001">2Fe-2S</keyword>
<evidence type="ECO:0000256" key="14">
    <source>
        <dbReference type="ARBA" id="ARBA00029490"/>
    </source>
</evidence>
<dbReference type="InterPro" id="IPR056740">
    <property type="entry name" value="ILV_EDD_C"/>
</dbReference>
<dbReference type="GO" id="GO:0009099">
    <property type="term" value="P:L-valine biosynthetic process"/>
    <property type="evidence" value="ECO:0007669"/>
    <property type="project" value="UniProtKB-UniRule"/>
</dbReference>
<dbReference type="GO" id="GO:0004160">
    <property type="term" value="F:dihydroxy-acid dehydratase activity"/>
    <property type="evidence" value="ECO:0007669"/>
    <property type="project" value="UniProtKB-UniRule"/>
</dbReference>
<comment type="function">
    <text evidence="15">Functions in the biosynthesis of branched-chain amino acids. Catalyzes the dehydration of (2R,3R)-2,3-dihydroxy-3-methylpentanoate (2,3-dihydroxy-3-methylvalerate) into 2-oxo-3-methylpentanoate (2-oxo-3-methylvalerate) and of (2R)-2,3-dihydroxy-3-methylbutanoate (2,3-dihydroxyisovalerate) into 2-oxo-3-methylbutanoate (2-oxoisovalerate), the penultimate precursor to L-isoleucine and L-valine, respectively.</text>
</comment>
<feature type="active site" description="Proton acceptor" evidence="15">
    <location>
        <position position="472"/>
    </location>
</feature>
<evidence type="ECO:0000313" key="18">
    <source>
        <dbReference type="EMBL" id="ABZ84083.1"/>
    </source>
</evidence>
<feature type="binding site" evidence="15">
    <location>
        <position position="124"/>
    </location>
    <ligand>
        <name>Mg(2+)</name>
        <dbReference type="ChEBI" id="CHEBI:18420"/>
    </ligand>
</feature>
<comment type="catalytic activity">
    <reaction evidence="11">
        <text>(2R)-2,3-dihydroxy-3-methylbutanoate = 3-methyl-2-oxobutanoate + H2O</text>
        <dbReference type="Rhea" id="RHEA:24809"/>
        <dbReference type="ChEBI" id="CHEBI:11851"/>
        <dbReference type="ChEBI" id="CHEBI:15377"/>
        <dbReference type="ChEBI" id="CHEBI:49072"/>
        <dbReference type="EC" id="4.2.1.9"/>
    </reaction>
    <physiologicalReaction direction="left-to-right" evidence="11">
        <dbReference type="Rhea" id="RHEA:24810"/>
    </physiologicalReaction>
</comment>
<comment type="caution">
    <text evidence="15">Lacks conserved residue(s) required for the propagation of feature annotation.</text>
</comment>
<keyword evidence="3 15" id="KW-0028">Amino-acid biosynthesis</keyword>
<dbReference type="HOGENOM" id="CLU_014271_4_2_9"/>
<organism evidence="18 19">
    <name type="scientific">Heliobacterium modesticaldum (strain ATCC 51547 / Ice1)</name>
    <dbReference type="NCBI Taxonomy" id="498761"/>
    <lineage>
        <taxon>Bacteria</taxon>
        <taxon>Bacillati</taxon>
        <taxon>Bacillota</taxon>
        <taxon>Clostridia</taxon>
        <taxon>Eubacteriales</taxon>
        <taxon>Heliobacteriaceae</taxon>
        <taxon>Heliomicrobium</taxon>
    </lineage>
</organism>
<dbReference type="Proteomes" id="UP000008550">
    <property type="component" value="Chromosome"/>
</dbReference>
<evidence type="ECO:0000256" key="8">
    <source>
        <dbReference type="ARBA" id="ARBA00023014"/>
    </source>
</evidence>
<comment type="cofactor">
    <cofactor evidence="1 15">
        <name>Mg(2+)</name>
        <dbReference type="ChEBI" id="CHEBI:18420"/>
    </cofactor>
</comment>
<evidence type="ECO:0000256" key="6">
    <source>
        <dbReference type="ARBA" id="ARBA00022842"/>
    </source>
</evidence>
<dbReference type="GO" id="GO:0005829">
    <property type="term" value="C:cytosol"/>
    <property type="evidence" value="ECO:0007669"/>
    <property type="project" value="TreeGrafter"/>
</dbReference>
<keyword evidence="19" id="KW-1185">Reference proteome</keyword>
<protein>
    <recommendedName>
        <fullName evidence="14 15">Dihydroxy-acid dehydratase</fullName>
        <shortName evidence="15">DAD</shortName>
        <ecNumber evidence="14 15">4.2.1.9</ecNumber>
    </recommendedName>
</protein>
<evidence type="ECO:0000256" key="4">
    <source>
        <dbReference type="ARBA" id="ARBA00022714"/>
    </source>
</evidence>
<dbReference type="STRING" id="498761.HM1_1511"/>